<name>A0ABP7YVH9_9ACTN</name>
<organism evidence="1 2">
    <name type="scientific">Actinomadura keratinilytica</name>
    <dbReference type="NCBI Taxonomy" id="547461"/>
    <lineage>
        <taxon>Bacteria</taxon>
        <taxon>Bacillati</taxon>
        <taxon>Actinomycetota</taxon>
        <taxon>Actinomycetes</taxon>
        <taxon>Streptosporangiales</taxon>
        <taxon>Thermomonosporaceae</taxon>
        <taxon>Actinomadura</taxon>
    </lineage>
</organism>
<reference evidence="2" key="1">
    <citation type="journal article" date="2019" name="Int. J. Syst. Evol. Microbiol.">
        <title>The Global Catalogue of Microorganisms (GCM) 10K type strain sequencing project: providing services to taxonomists for standard genome sequencing and annotation.</title>
        <authorList>
            <consortium name="The Broad Institute Genomics Platform"/>
            <consortium name="The Broad Institute Genome Sequencing Center for Infectious Disease"/>
            <person name="Wu L."/>
            <person name="Ma J."/>
        </authorList>
    </citation>
    <scope>NUCLEOTIDE SEQUENCE [LARGE SCALE GENOMIC DNA]</scope>
    <source>
        <strain evidence="2">JCM 17316</strain>
    </source>
</reference>
<comment type="caution">
    <text evidence="1">The sequence shown here is derived from an EMBL/GenBank/DDBJ whole genome shotgun (WGS) entry which is preliminary data.</text>
</comment>
<sequence>MSDWCHWSLHGLAVRGHLALCGRVALARSAACGRPADHGGVALACVVGSVGSWERLAVRVDWLFVVVCGGALGCSHWPVGRPAVCGVAGGGGAVLTCSAVRACRSSAVVALACALPLLGLPAFDRLGSARPFCAGALGWAY</sequence>
<accession>A0ABP7YVH9</accession>
<protein>
    <submittedName>
        <fullName evidence="1">Uncharacterized protein</fullName>
    </submittedName>
</protein>
<dbReference type="EMBL" id="BAABDO010000037">
    <property type="protein sequence ID" value="GAA4141577.1"/>
    <property type="molecule type" value="Genomic_DNA"/>
</dbReference>
<gene>
    <name evidence="1" type="ORF">GCM10022416_29690</name>
</gene>
<proteinExistence type="predicted"/>
<keyword evidence="2" id="KW-1185">Reference proteome</keyword>
<evidence type="ECO:0000313" key="2">
    <source>
        <dbReference type="Proteomes" id="UP001500266"/>
    </source>
</evidence>
<dbReference type="Proteomes" id="UP001500266">
    <property type="component" value="Unassembled WGS sequence"/>
</dbReference>
<evidence type="ECO:0000313" key="1">
    <source>
        <dbReference type="EMBL" id="GAA4141577.1"/>
    </source>
</evidence>